<sequence length="76" mass="8266">MNRTLVGISLLFIAAFIYASKLISTAILVASYDIINSANWAAMLDMAPAAIDIVIWISLILGSLLIILEECLKLKN</sequence>
<keyword evidence="1" id="KW-1133">Transmembrane helix</keyword>
<evidence type="ECO:0000313" key="2">
    <source>
        <dbReference type="EMBL" id="UOQ49753.1"/>
    </source>
</evidence>
<proteinExistence type="predicted"/>
<protein>
    <submittedName>
        <fullName evidence="2">Uncharacterized protein</fullName>
    </submittedName>
</protein>
<reference evidence="2 3" key="1">
    <citation type="submission" date="2022-04" db="EMBL/GenBank/DDBJ databases">
        <title>Gracilibacillus sp. isolated from saltern.</title>
        <authorList>
            <person name="Won M."/>
            <person name="Lee C.-M."/>
            <person name="Woen H.-Y."/>
            <person name="Kwon S.-W."/>
        </authorList>
    </citation>
    <scope>NUCLEOTIDE SEQUENCE [LARGE SCALE GENOMIC DNA]</scope>
    <source>
        <strain evidence="2 3">SSWR10-1</strain>
    </source>
</reference>
<dbReference type="EMBL" id="CP095072">
    <property type="protein sequence ID" value="UOQ49753.1"/>
    <property type="molecule type" value="Genomic_DNA"/>
</dbReference>
<keyword evidence="1" id="KW-0472">Membrane</keyword>
<evidence type="ECO:0000256" key="1">
    <source>
        <dbReference type="SAM" id="Phobius"/>
    </source>
</evidence>
<keyword evidence="3" id="KW-1185">Reference proteome</keyword>
<name>A0ABY4EZQ3_9BACI</name>
<gene>
    <name evidence="2" type="ORF">MUN88_06650</name>
</gene>
<keyword evidence="1" id="KW-0812">Transmembrane</keyword>
<evidence type="ECO:0000313" key="3">
    <source>
        <dbReference type="Proteomes" id="UP000831782"/>
    </source>
</evidence>
<organism evidence="2 3">
    <name type="scientific">Gracilibacillus caseinilyticus</name>
    <dbReference type="NCBI Taxonomy" id="2932256"/>
    <lineage>
        <taxon>Bacteria</taxon>
        <taxon>Bacillati</taxon>
        <taxon>Bacillota</taxon>
        <taxon>Bacilli</taxon>
        <taxon>Bacillales</taxon>
        <taxon>Bacillaceae</taxon>
        <taxon>Gracilibacillus</taxon>
    </lineage>
</organism>
<feature type="transmembrane region" description="Helical" evidence="1">
    <location>
        <begin position="49"/>
        <end position="68"/>
    </location>
</feature>
<accession>A0ABY4EZQ3</accession>
<dbReference type="RefSeq" id="WP_244722494.1">
    <property type="nucleotide sequence ID" value="NZ_CP095072.1"/>
</dbReference>
<dbReference type="Proteomes" id="UP000831782">
    <property type="component" value="Chromosome"/>
</dbReference>